<keyword evidence="4 7" id="KW-0732">Signal</keyword>
<feature type="chain" id="PRO_5012681537" evidence="7">
    <location>
        <begin position="28"/>
        <end position="240"/>
    </location>
</feature>
<evidence type="ECO:0000256" key="3">
    <source>
        <dbReference type="ARBA" id="ARBA00022525"/>
    </source>
</evidence>
<evidence type="ECO:0000256" key="5">
    <source>
        <dbReference type="ARBA" id="ARBA00023088"/>
    </source>
</evidence>
<evidence type="ECO:0000256" key="1">
    <source>
        <dbReference type="ARBA" id="ARBA00004168"/>
    </source>
</evidence>
<dbReference type="NCBIfam" id="TIGR01167">
    <property type="entry name" value="LPXTG_anchor"/>
    <property type="match status" value="1"/>
</dbReference>
<feature type="domain" description="Gram-positive cocci surface proteins LPxTG" evidence="8">
    <location>
        <begin position="201"/>
        <end position="234"/>
    </location>
</feature>
<protein>
    <submittedName>
        <fullName evidence="9">LPXTG-motif cell wall anchor domain-containing protein</fullName>
    </submittedName>
</protein>
<sequence>MVVHKKKLAVITSFTVAGLLTANPVYANPAEDLSEEAQEQTSQASLEVKLGSENSGLSVKTPIVSIQTGEDEDEGPEDPGGNPGPEPNPEDPGDNPGPDPEPGDPGDNDGGDNPGGGNPGGDNPGGGTPGGGNPGGENPGGGNPGDDNKGPDGDDGGIVQPKPTNPVTAPDSPESVNTLPHAKDQQKLASKEGAKQSDQEEGGKLPKTSVSHPTQMAGGLLMSLLGAALLFIRRFRSNGA</sequence>
<keyword evidence="10" id="KW-1185">Reference proteome</keyword>
<evidence type="ECO:0000313" key="9">
    <source>
        <dbReference type="EMBL" id="SIS94133.1"/>
    </source>
</evidence>
<comment type="subcellular location">
    <subcellularLocation>
        <location evidence="1">Secreted</location>
        <location evidence="1">Cell wall</location>
        <topology evidence="1">Peptidoglycan-anchor</topology>
    </subcellularLocation>
</comment>
<proteinExistence type="predicted"/>
<evidence type="ECO:0000256" key="6">
    <source>
        <dbReference type="SAM" id="MobiDB-lite"/>
    </source>
</evidence>
<feature type="compositionally biased region" description="Polar residues" evidence="6">
    <location>
        <begin position="52"/>
        <end position="68"/>
    </location>
</feature>
<dbReference type="EMBL" id="FTOD01000008">
    <property type="protein sequence ID" value="SIS94133.1"/>
    <property type="molecule type" value="Genomic_DNA"/>
</dbReference>
<feature type="signal peptide" evidence="7">
    <location>
        <begin position="1"/>
        <end position="27"/>
    </location>
</feature>
<evidence type="ECO:0000259" key="8">
    <source>
        <dbReference type="Pfam" id="PF00746"/>
    </source>
</evidence>
<dbReference type="Proteomes" id="UP000186795">
    <property type="component" value="Unassembled WGS sequence"/>
</dbReference>
<dbReference type="InterPro" id="IPR019931">
    <property type="entry name" value="LPXTG_anchor"/>
</dbReference>
<gene>
    <name evidence="9" type="ORF">SAMN05421790_10814</name>
</gene>
<dbReference type="Pfam" id="PF00746">
    <property type="entry name" value="Gram_pos_anchor"/>
    <property type="match status" value="1"/>
</dbReference>
<evidence type="ECO:0000256" key="2">
    <source>
        <dbReference type="ARBA" id="ARBA00022512"/>
    </source>
</evidence>
<dbReference type="RefSeq" id="WP_076525446.1">
    <property type="nucleotide sequence ID" value="NZ_CP048103.1"/>
</dbReference>
<dbReference type="AlphaFoldDB" id="A0A1N7N6U9"/>
<keyword evidence="5" id="KW-0572">Peptidoglycan-anchor</keyword>
<evidence type="ECO:0000256" key="7">
    <source>
        <dbReference type="SAM" id="SignalP"/>
    </source>
</evidence>
<feature type="compositionally biased region" description="Basic and acidic residues" evidence="6">
    <location>
        <begin position="181"/>
        <end position="204"/>
    </location>
</feature>
<feature type="region of interest" description="Disordered" evidence="6">
    <location>
        <begin position="32"/>
        <end position="214"/>
    </location>
</feature>
<organism evidence="9 10">
    <name type="scientific">Kroppenstedtia eburnea</name>
    <dbReference type="NCBI Taxonomy" id="714067"/>
    <lineage>
        <taxon>Bacteria</taxon>
        <taxon>Bacillati</taxon>
        <taxon>Bacillota</taxon>
        <taxon>Bacilli</taxon>
        <taxon>Bacillales</taxon>
        <taxon>Thermoactinomycetaceae</taxon>
        <taxon>Kroppenstedtia</taxon>
    </lineage>
</organism>
<name>A0A1N7N6U9_9BACL</name>
<keyword evidence="3" id="KW-0964">Secreted</keyword>
<feature type="compositionally biased region" description="Acidic residues" evidence="6">
    <location>
        <begin position="101"/>
        <end position="110"/>
    </location>
</feature>
<evidence type="ECO:0000313" key="10">
    <source>
        <dbReference type="Proteomes" id="UP000186795"/>
    </source>
</evidence>
<keyword evidence="2" id="KW-0134">Cell wall</keyword>
<accession>A0A1N7N6U9</accession>
<evidence type="ECO:0000256" key="4">
    <source>
        <dbReference type="ARBA" id="ARBA00022729"/>
    </source>
</evidence>
<reference evidence="10" key="1">
    <citation type="submission" date="2017-01" db="EMBL/GenBank/DDBJ databases">
        <authorList>
            <person name="Varghese N."/>
            <person name="Submissions S."/>
        </authorList>
    </citation>
    <scope>NUCLEOTIDE SEQUENCE [LARGE SCALE GENOMIC DNA]</scope>
    <source>
        <strain evidence="10">DSM 45196</strain>
    </source>
</reference>
<feature type="compositionally biased region" description="Gly residues" evidence="6">
    <location>
        <begin position="112"/>
        <end position="144"/>
    </location>
</feature>